<dbReference type="Pfam" id="PF01161">
    <property type="entry name" value="PBP"/>
    <property type="match status" value="1"/>
</dbReference>
<feature type="compositionally biased region" description="Polar residues" evidence="1">
    <location>
        <begin position="45"/>
        <end position="69"/>
    </location>
</feature>
<dbReference type="InterPro" id="IPR035810">
    <property type="entry name" value="PEBP_euk"/>
</dbReference>
<evidence type="ECO:0000313" key="3">
    <source>
        <dbReference type="Proteomes" id="UP001321749"/>
    </source>
</evidence>
<evidence type="ECO:0000256" key="1">
    <source>
        <dbReference type="SAM" id="MobiDB-lite"/>
    </source>
</evidence>
<dbReference type="GO" id="GO:0005543">
    <property type="term" value="F:phospholipid binding"/>
    <property type="evidence" value="ECO:0007669"/>
    <property type="project" value="TreeGrafter"/>
</dbReference>
<organism evidence="2 3">
    <name type="scientific">Cladorrhinum samala</name>
    <dbReference type="NCBI Taxonomy" id="585594"/>
    <lineage>
        <taxon>Eukaryota</taxon>
        <taxon>Fungi</taxon>
        <taxon>Dikarya</taxon>
        <taxon>Ascomycota</taxon>
        <taxon>Pezizomycotina</taxon>
        <taxon>Sordariomycetes</taxon>
        <taxon>Sordariomycetidae</taxon>
        <taxon>Sordariales</taxon>
        <taxon>Podosporaceae</taxon>
        <taxon>Cladorrhinum</taxon>
    </lineage>
</organism>
<reference evidence="2" key="1">
    <citation type="journal article" date="2023" name="Mol. Phylogenet. Evol.">
        <title>Genome-scale phylogeny and comparative genomics of the fungal order Sordariales.</title>
        <authorList>
            <person name="Hensen N."/>
            <person name="Bonometti L."/>
            <person name="Westerberg I."/>
            <person name="Brannstrom I.O."/>
            <person name="Guillou S."/>
            <person name="Cros-Aarteil S."/>
            <person name="Calhoun S."/>
            <person name="Haridas S."/>
            <person name="Kuo A."/>
            <person name="Mondo S."/>
            <person name="Pangilinan J."/>
            <person name="Riley R."/>
            <person name="LaButti K."/>
            <person name="Andreopoulos B."/>
            <person name="Lipzen A."/>
            <person name="Chen C."/>
            <person name="Yan M."/>
            <person name="Daum C."/>
            <person name="Ng V."/>
            <person name="Clum A."/>
            <person name="Steindorff A."/>
            <person name="Ohm R.A."/>
            <person name="Martin F."/>
            <person name="Silar P."/>
            <person name="Natvig D.O."/>
            <person name="Lalanne C."/>
            <person name="Gautier V."/>
            <person name="Ament-Velasquez S.L."/>
            <person name="Kruys A."/>
            <person name="Hutchinson M.I."/>
            <person name="Powell A.J."/>
            <person name="Barry K."/>
            <person name="Miller A.N."/>
            <person name="Grigoriev I.V."/>
            <person name="Debuchy R."/>
            <person name="Gladieux P."/>
            <person name="Hiltunen Thoren M."/>
            <person name="Johannesson H."/>
        </authorList>
    </citation>
    <scope>NUCLEOTIDE SEQUENCE</scope>
    <source>
        <strain evidence="2">PSN324</strain>
    </source>
</reference>
<name>A0AAV9HIQ2_9PEZI</name>
<dbReference type="EMBL" id="MU865009">
    <property type="protein sequence ID" value="KAK4460578.1"/>
    <property type="molecule type" value="Genomic_DNA"/>
</dbReference>
<protein>
    <submittedName>
        <fullName evidence="2">Phosphatidylethanolamine-binding protein</fullName>
    </submittedName>
</protein>
<dbReference type="GO" id="GO:0046578">
    <property type="term" value="P:regulation of Ras protein signal transduction"/>
    <property type="evidence" value="ECO:0007669"/>
    <property type="project" value="TreeGrafter"/>
</dbReference>
<dbReference type="AlphaFoldDB" id="A0AAV9HIQ2"/>
<gene>
    <name evidence="2" type="ORF">QBC42DRAFT_229286</name>
</gene>
<dbReference type="GO" id="GO:0030162">
    <property type="term" value="P:regulation of proteolysis"/>
    <property type="evidence" value="ECO:0007669"/>
    <property type="project" value="TreeGrafter"/>
</dbReference>
<sequence length="240" mass="26163">MRNPPPSITETLSRLATSTPSSPSSPAPLRIHFPEKTVTLPGQHLSRQTTAPAPSFSVSTAALSENLTLPNCDLSPTTSATSASSGKDDDEDDAYDETNPLSIPRFLVAALDLDLPVTSFPVLSPVLHSMQADLELSPPKDKDWDSAEYIPLVHDKRLRGDENVAGYVGPSPPPFGRPHRYMFVMWQQPAGVNAERIREEFGFNDDGSIGVMDRVRWDQDAFEKKLGLGKVVAANYFVCG</sequence>
<dbReference type="Proteomes" id="UP001321749">
    <property type="component" value="Unassembled WGS sequence"/>
</dbReference>
<reference evidence="2" key="2">
    <citation type="submission" date="2023-06" db="EMBL/GenBank/DDBJ databases">
        <authorList>
            <consortium name="Lawrence Berkeley National Laboratory"/>
            <person name="Mondo S.J."/>
            <person name="Hensen N."/>
            <person name="Bonometti L."/>
            <person name="Westerberg I."/>
            <person name="Brannstrom I.O."/>
            <person name="Guillou S."/>
            <person name="Cros-Aarteil S."/>
            <person name="Calhoun S."/>
            <person name="Haridas S."/>
            <person name="Kuo A."/>
            <person name="Pangilinan J."/>
            <person name="Riley R."/>
            <person name="Labutti K."/>
            <person name="Andreopoulos B."/>
            <person name="Lipzen A."/>
            <person name="Chen C."/>
            <person name="Yanf M."/>
            <person name="Daum C."/>
            <person name="Ng V."/>
            <person name="Clum A."/>
            <person name="Steindorff A."/>
            <person name="Ohm R."/>
            <person name="Martin F."/>
            <person name="Silar P."/>
            <person name="Natvig D."/>
            <person name="Lalanne C."/>
            <person name="Gautier V."/>
            <person name="Ament-Velasquez S.L."/>
            <person name="Kruys A."/>
            <person name="Hutchinson M.I."/>
            <person name="Powell A.J."/>
            <person name="Barry K."/>
            <person name="Miller A.N."/>
            <person name="Grigoriev I.V."/>
            <person name="Debuchy R."/>
            <person name="Gladieux P."/>
            <person name="Thoren M.H."/>
            <person name="Johannesson H."/>
        </authorList>
    </citation>
    <scope>NUCLEOTIDE SEQUENCE</scope>
    <source>
        <strain evidence="2">PSN324</strain>
    </source>
</reference>
<dbReference type="SUPFAM" id="SSF49777">
    <property type="entry name" value="PEBP-like"/>
    <property type="match status" value="1"/>
</dbReference>
<comment type="caution">
    <text evidence="2">The sequence shown here is derived from an EMBL/GenBank/DDBJ whole genome shotgun (WGS) entry which is preliminary data.</text>
</comment>
<dbReference type="InterPro" id="IPR008914">
    <property type="entry name" value="PEBP"/>
</dbReference>
<feature type="compositionally biased region" description="Low complexity" evidence="1">
    <location>
        <begin position="11"/>
        <end position="30"/>
    </location>
</feature>
<dbReference type="Gene3D" id="3.90.280.10">
    <property type="entry name" value="PEBP-like"/>
    <property type="match status" value="1"/>
</dbReference>
<keyword evidence="3" id="KW-1185">Reference proteome</keyword>
<dbReference type="PANTHER" id="PTHR11362:SF78">
    <property type="entry name" value="PROTEASE INHIBITOR"/>
    <property type="match status" value="1"/>
</dbReference>
<dbReference type="PANTHER" id="PTHR11362">
    <property type="entry name" value="PHOSPHATIDYLETHANOLAMINE-BINDING PROTEIN"/>
    <property type="match status" value="1"/>
</dbReference>
<proteinExistence type="predicted"/>
<dbReference type="CDD" id="cd00866">
    <property type="entry name" value="PEBP_euk"/>
    <property type="match status" value="1"/>
</dbReference>
<feature type="region of interest" description="Disordered" evidence="1">
    <location>
        <begin position="1"/>
        <end position="98"/>
    </location>
</feature>
<dbReference type="GO" id="GO:0030414">
    <property type="term" value="F:peptidase inhibitor activity"/>
    <property type="evidence" value="ECO:0007669"/>
    <property type="project" value="TreeGrafter"/>
</dbReference>
<accession>A0AAV9HIQ2</accession>
<evidence type="ECO:0000313" key="2">
    <source>
        <dbReference type="EMBL" id="KAK4460578.1"/>
    </source>
</evidence>
<feature type="compositionally biased region" description="Low complexity" evidence="1">
    <location>
        <begin position="75"/>
        <end position="85"/>
    </location>
</feature>
<dbReference type="InterPro" id="IPR036610">
    <property type="entry name" value="PEBP-like_sf"/>
</dbReference>